<evidence type="ECO:0000259" key="3">
    <source>
        <dbReference type="Pfam" id="PF03050"/>
    </source>
</evidence>
<dbReference type="EMBL" id="LKCM01000003">
    <property type="protein sequence ID" value="KPQ45403.1"/>
    <property type="molecule type" value="Genomic_DNA"/>
</dbReference>
<feature type="region of interest" description="Disordered" evidence="2">
    <location>
        <begin position="1"/>
        <end position="20"/>
    </location>
</feature>
<evidence type="ECO:0000313" key="4">
    <source>
        <dbReference type="EMBL" id="KPQ45403.1"/>
    </source>
</evidence>
<dbReference type="InterPro" id="IPR004291">
    <property type="entry name" value="Transposase_IS66_central"/>
</dbReference>
<sequence>MKGVAKAKKNEKPSAPPKGRRFTIEDLWEELKGVRKALEKSERRAKRLELRVAELEAENKKLRRKRLETEDFLQGKIRKLEKDVADRDRQLEKTKKQLAWFNKTFFDETSEKLEPEPEKKSPSGDEPPEEQDSKTGKRKRGQQPGSKGHGRTDRGNIPIADTITIEIPGGCSCPDCGKSYRILSVTRDTDLFDIAIDLVRTIYKQLKYVSQCDCRGKRIVEAPAPERLYSRTDIGNSLWVHLIVQKFLQGCPINRTLKELSLWGFSLAEGTVTGGCKIIDDLLTPLNDAIVNHCRGAKYWNADETTWRVFDSNKTRWWLWVVASNDAVAYVLDPSRSKKVPTEFFAGSAGTLMTDRLASYKSLQDSISKAWCWVHQRRDFLKIYNGVKSLKRWSRAWLDQITKLFLLYSTRHKLWIEARDRAPEWERAQKELVEHVKKLEQRWKRQLRQTGLHDEQKKVLRSMKRHWEGLTLFLEDPWVPLHNNRAERLLRNAVIVRKNSFGSGADWAGSLAAKVFSLLQTWLINGLDPQALLLDYFNECSKTPGRAPPDISQFLPWAMSQERKQCFALPASYKRPG</sequence>
<dbReference type="InterPro" id="IPR052344">
    <property type="entry name" value="Transposase-related"/>
</dbReference>
<comment type="caution">
    <text evidence="4">The sequence shown here is derived from an EMBL/GenBank/DDBJ whole genome shotgun (WGS) entry which is preliminary data.</text>
</comment>
<evidence type="ECO:0000256" key="1">
    <source>
        <dbReference type="SAM" id="Coils"/>
    </source>
</evidence>
<protein>
    <submittedName>
        <fullName evidence="4">Transposase IS66 family protein</fullName>
    </submittedName>
</protein>
<evidence type="ECO:0000256" key="2">
    <source>
        <dbReference type="SAM" id="MobiDB-lite"/>
    </source>
</evidence>
<feature type="domain" description="Transposase IS66 central" evidence="3">
    <location>
        <begin position="234"/>
        <end position="509"/>
    </location>
</feature>
<gene>
    <name evidence="4" type="ORF">MPEBLZ_00004</name>
</gene>
<dbReference type="Proteomes" id="UP000050360">
    <property type="component" value="Unassembled WGS sequence"/>
</dbReference>
<dbReference type="PANTHER" id="PTHR33678:SF2">
    <property type="match status" value="1"/>
</dbReference>
<name>A0A0P8E461_9EURY</name>
<accession>A0A0P8E461</accession>
<reference evidence="4 5" key="1">
    <citation type="submission" date="2015-09" db="EMBL/GenBank/DDBJ databases">
        <title>A metagenomics-based metabolic model of nitrate-dependent anaerobic oxidation of methane by Methanoperedens-like archaea.</title>
        <authorList>
            <person name="Arshad A."/>
            <person name="Speth D.R."/>
            <person name="De Graaf R.M."/>
            <person name="Op Den Camp H.J."/>
            <person name="Jetten M.S."/>
            <person name="Welte C.U."/>
        </authorList>
    </citation>
    <scope>NUCLEOTIDE SEQUENCE [LARGE SCALE GENOMIC DNA]</scope>
</reference>
<proteinExistence type="predicted"/>
<dbReference type="AlphaFoldDB" id="A0A0P8E461"/>
<dbReference type="NCBIfam" id="NF033517">
    <property type="entry name" value="transpos_IS66"/>
    <property type="match status" value="1"/>
</dbReference>
<organism evidence="4 5">
    <name type="scientific">Candidatus Methanoperedens nitratireducens</name>
    <dbReference type="NCBI Taxonomy" id="1392998"/>
    <lineage>
        <taxon>Archaea</taxon>
        <taxon>Methanobacteriati</taxon>
        <taxon>Methanobacteriota</taxon>
        <taxon>Stenosarchaea group</taxon>
        <taxon>Methanomicrobia</taxon>
        <taxon>Methanosarcinales</taxon>
        <taxon>ANME-2 cluster</taxon>
        <taxon>Candidatus Methanoperedentaceae</taxon>
        <taxon>Candidatus Methanoperedens</taxon>
    </lineage>
</organism>
<feature type="coiled-coil region" evidence="1">
    <location>
        <begin position="24"/>
        <end position="97"/>
    </location>
</feature>
<feature type="compositionally biased region" description="Basic and acidic residues" evidence="2">
    <location>
        <begin position="110"/>
        <end position="123"/>
    </location>
</feature>
<dbReference type="PANTHER" id="PTHR33678">
    <property type="entry name" value="BLL1576 PROTEIN"/>
    <property type="match status" value="1"/>
</dbReference>
<keyword evidence="1" id="KW-0175">Coiled coil</keyword>
<feature type="region of interest" description="Disordered" evidence="2">
    <location>
        <begin position="110"/>
        <end position="159"/>
    </location>
</feature>
<evidence type="ECO:0000313" key="5">
    <source>
        <dbReference type="Proteomes" id="UP000050360"/>
    </source>
</evidence>
<dbReference type="Pfam" id="PF03050">
    <property type="entry name" value="DDE_Tnp_IS66"/>
    <property type="match status" value="1"/>
</dbReference>